<evidence type="ECO:0000256" key="6">
    <source>
        <dbReference type="ARBA" id="ARBA00023136"/>
    </source>
</evidence>
<dbReference type="PANTHER" id="PTHR31595">
    <property type="entry name" value="LONG-CHAIN-ALCOHOL O-FATTY-ACYLTRANSFERASE 3-RELATED"/>
    <property type="match status" value="1"/>
</dbReference>
<dbReference type="PANTHER" id="PTHR31595:SF67">
    <property type="entry name" value="WAX SYNTHASE DOMAIN-CONTAINING PROTEIN"/>
    <property type="match status" value="1"/>
</dbReference>
<organism evidence="9 10">
    <name type="scientific">Periconia digitata</name>
    <dbReference type="NCBI Taxonomy" id="1303443"/>
    <lineage>
        <taxon>Eukaryota</taxon>
        <taxon>Fungi</taxon>
        <taxon>Dikarya</taxon>
        <taxon>Ascomycota</taxon>
        <taxon>Pezizomycotina</taxon>
        <taxon>Dothideomycetes</taxon>
        <taxon>Pleosporomycetidae</taxon>
        <taxon>Pleosporales</taxon>
        <taxon>Massarineae</taxon>
        <taxon>Periconiaceae</taxon>
        <taxon>Periconia</taxon>
    </lineage>
</organism>
<protein>
    <recommendedName>
        <fullName evidence="8">Wax synthase domain-containing protein</fullName>
    </recommendedName>
</protein>
<dbReference type="Pfam" id="PF13813">
    <property type="entry name" value="MBOAT_2"/>
    <property type="match status" value="1"/>
</dbReference>
<feature type="transmembrane region" description="Helical" evidence="7">
    <location>
        <begin position="5"/>
        <end position="23"/>
    </location>
</feature>
<comment type="caution">
    <text evidence="9">The sequence shown here is derived from an EMBL/GenBank/DDBJ whole genome shotgun (WGS) entry which is preliminary data.</text>
</comment>
<dbReference type="GO" id="GO:0008374">
    <property type="term" value="F:O-acyltransferase activity"/>
    <property type="evidence" value="ECO:0007669"/>
    <property type="project" value="InterPro"/>
</dbReference>
<evidence type="ECO:0000256" key="5">
    <source>
        <dbReference type="ARBA" id="ARBA00022989"/>
    </source>
</evidence>
<evidence type="ECO:0000256" key="3">
    <source>
        <dbReference type="ARBA" id="ARBA00022679"/>
    </source>
</evidence>
<dbReference type="Proteomes" id="UP001152607">
    <property type="component" value="Unassembled WGS sequence"/>
</dbReference>
<evidence type="ECO:0000256" key="4">
    <source>
        <dbReference type="ARBA" id="ARBA00022692"/>
    </source>
</evidence>
<dbReference type="InterPro" id="IPR032805">
    <property type="entry name" value="Wax_synthase_dom"/>
</dbReference>
<dbReference type="GO" id="GO:0006629">
    <property type="term" value="P:lipid metabolic process"/>
    <property type="evidence" value="ECO:0007669"/>
    <property type="project" value="InterPro"/>
</dbReference>
<evidence type="ECO:0000259" key="8">
    <source>
        <dbReference type="Pfam" id="PF13813"/>
    </source>
</evidence>
<dbReference type="AlphaFoldDB" id="A0A9W4XVA7"/>
<comment type="similarity">
    <text evidence="2">Belongs to the wax synthase family.</text>
</comment>
<keyword evidence="10" id="KW-1185">Reference proteome</keyword>
<keyword evidence="4 7" id="KW-0812">Transmembrane</keyword>
<sequence>MSIWLVLAANAVQTMLIIFTVAYSSSNSWIRPAIFPLLAWLSLQILPLNRGGLPSKLLAGCVSINTVASMCQYLDVALISRWSFAAGGPTSRRGGTQNVFNASEKLASTATDTDSLWTRFKWGFFAYSAWRAPATPWQVKNVPAFDPHNPNVVPSRSRFLTHTLKKFLLCVLIIDFLSMAPQDPKRHADIFADNKVSFFGRWTAISAEDMIIRVVVTLVGWTSIYCVLQMTYCTLSIVAVATHLTGVEVWPPIMGSFSDIYSIRRFWGCFWHQTFRQRIGSPAYFLTYNIFRLRRGGLTGRYLNLFLSWIISGALHVAEEYGAGVDLGQSGSMRFFCTQAAGIVLEDAVGAVFRRFTVPRQRRWTKFVGYVWFACWMIWSSPAWLYPKLRNNKGGASDQFLPFSILGFAIARI</sequence>
<dbReference type="OrthoDB" id="1077582at2759"/>
<evidence type="ECO:0000256" key="2">
    <source>
        <dbReference type="ARBA" id="ARBA00007282"/>
    </source>
</evidence>
<feature type="domain" description="Wax synthase" evidence="8">
    <location>
        <begin position="250"/>
        <end position="337"/>
    </location>
</feature>
<evidence type="ECO:0000313" key="10">
    <source>
        <dbReference type="Proteomes" id="UP001152607"/>
    </source>
</evidence>
<reference evidence="9" key="1">
    <citation type="submission" date="2023-01" db="EMBL/GenBank/DDBJ databases">
        <authorList>
            <person name="Van Ghelder C."/>
            <person name="Rancurel C."/>
        </authorList>
    </citation>
    <scope>NUCLEOTIDE SEQUENCE</scope>
    <source>
        <strain evidence="9">CNCM I-4278</strain>
    </source>
</reference>
<proteinExistence type="inferred from homology"/>
<keyword evidence="5 7" id="KW-1133">Transmembrane helix</keyword>
<dbReference type="InterPro" id="IPR044851">
    <property type="entry name" value="Wax_synthase"/>
</dbReference>
<accession>A0A9W4XVA7</accession>
<name>A0A9W4XVA7_9PLEO</name>
<evidence type="ECO:0000256" key="1">
    <source>
        <dbReference type="ARBA" id="ARBA00004141"/>
    </source>
</evidence>
<keyword evidence="3" id="KW-0808">Transferase</keyword>
<dbReference type="GO" id="GO:0016020">
    <property type="term" value="C:membrane"/>
    <property type="evidence" value="ECO:0007669"/>
    <property type="project" value="UniProtKB-SubCell"/>
</dbReference>
<feature type="transmembrane region" description="Helical" evidence="7">
    <location>
        <begin position="367"/>
        <end position="386"/>
    </location>
</feature>
<gene>
    <name evidence="9" type="ORF">PDIGIT_LOCUS15268</name>
</gene>
<dbReference type="EMBL" id="CAOQHR010000013">
    <property type="protein sequence ID" value="CAI6342065.1"/>
    <property type="molecule type" value="Genomic_DNA"/>
</dbReference>
<evidence type="ECO:0000256" key="7">
    <source>
        <dbReference type="SAM" id="Phobius"/>
    </source>
</evidence>
<keyword evidence="6 7" id="KW-0472">Membrane</keyword>
<evidence type="ECO:0000313" key="9">
    <source>
        <dbReference type="EMBL" id="CAI6342065.1"/>
    </source>
</evidence>
<comment type="subcellular location">
    <subcellularLocation>
        <location evidence="1">Membrane</location>
        <topology evidence="1">Multi-pass membrane protein</topology>
    </subcellularLocation>
</comment>